<evidence type="ECO:0000259" key="2">
    <source>
        <dbReference type="PROSITE" id="PS51462"/>
    </source>
</evidence>
<evidence type="ECO:0000256" key="1">
    <source>
        <dbReference type="ARBA" id="ARBA00022801"/>
    </source>
</evidence>
<dbReference type="Proteomes" id="UP000070544">
    <property type="component" value="Unassembled WGS sequence"/>
</dbReference>
<dbReference type="Pfam" id="PF00293">
    <property type="entry name" value="NUDIX"/>
    <property type="match status" value="1"/>
</dbReference>
<gene>
    <name evidence="3" type="ORF">M427DRAFT_50226</name>
</gene>
<organism evidence="3 4">
    <name type="scientific">Gonapodya prolifera (strain JEL478)</name>
    <name type="common">Monoblepharis prolifera</name>
    <dbReference type="NCBI Taxonomy" id="1344416"/>
    <lineage>
        <taxon>Eukaryota</taxon>
        <taxon>Fungi</taxon>
        <taxon>Fungi incertae sedis</taxon>
        <taxon>Chytridiomycota</taxon>
        <taxon>Chytridiomycota incertae sedis</taxon>
        <taxon>Monoblepharidomycetes</taxon>
        <taxon>Monoblepharidales</taxon>
        <taxon>Gonapodyaceae</taxon>
        <taxon>Gonapodya</taxon>
    </lineage>
</organism>
<sequence>MAYVELVRGKYSSNPVLKEHLLKTFASELTVSERGKLLENYQKSKNKFEQINLKELFDSVSSEWIEPEYGIPKGRRMLHETELQCAIREFFEETGYKRTSYTFIDSIDPIVEEYVATNGFSYRHVYFLAVHKDPRDVALVPLRPCAGEISLAIWVPITKCKEFFRSYDKEKMEVVDKLANDILPRIWDEISEVDPVYNEALPEPL</sequence>
<dbReference type="Gene3D" id="3.90.79.10">
    <property type="entry name" value="Nucleoside Triphosphate Pyrophosphohydrolase"/>
    <property type="match status" value="1"/>
</dbReference>
<dbReference type="PROSITE" id="PS51462">
    <property type="entry name" value="NUDIX"/>
    <property type="match status" value="1"/>
</dbReference>
<dbReference type="GO" id="GO:0016787">
    <property type="term" value="F:hydrolase activity"/>
    <property type="evidence" value="ECO:0007669"/>
    <property type="project" value="UniProtKB-KW"/>
</dbReference>
<dbReference type="InterPro" id="IPR020084">
    <property type="entry name" value="NUDIX_hydrolase_CS"/>
</dbReference>
<dbReference type="InterPro" id="IPR000086">
    <property type="entry name" value="NUDIX_hydrolase_dom"/>
</dbReference>
<dbReference type="AlphaFoldDB" id="A0A138ZWP9"/>
<evidence type="ECO:0000313" key="3">
    <source>
        <dbReference type="EMBL" id="KXS08901.1"/>
    </source>
</evidence>
<accession>A0A138ZWP9</accession>
<dbReference type="OrthoDB" id="2153818at2759"/>
<name>A0A138ZWP9_GONPJ</name>
<protein>
    <recommendedName>
        <fullName evidence="2">Nudix hydrolase domain-containing protein</fullName>
    </recommendedName>
</protein>
<proteinExistence type="predicted"/>
<dbReference type="PROSITE" id="PS00893">
    <property type="entry name" value="NUDIX_BOX"/>
    <property type="match status" value="1"/>
</dbReference>
<keyword evidence="1" id="KW-0378">Hydrolase</keyword>
<dbReference type="EMBL" id="KQ965928">
    <property type="protein sequence ID" value="KXS08901.1"/>
    <property type="molecule type" value="Genomic_DNA"/>
</dbReference>
<feature type="domain" description="Nudix hydrolase" evidence="2">
    <location>
        <begin position="1"/>
        <end position="180"/>
    </location>
</feature>
<dbReference type="SUPFAM" id="SSF55811">
    <property type="entry name" value="Nudix"/>
    <property type="match status" value="1"/>
</dbReference>
<keyword evidence="4" id="KW-1185">Reference proteome</keyword>
<reference evidence="3 4" key="1">
    <citation type="journal article" date="2015" name="Genome Biol. Evol.">
        <title>Phylogenomic analyses indicate that early fungi evolved digesting cell walls of algal ancestors of land plants.</title>
        <authorList>
            <person name="Chang Y."/>
            <person name="Wang S."/>
            <person name="Sekimoto S."/>
            <person name="Aerts A.L."/>
            <person name="Choi C."/>
            <person name="Clum A."/>
            <person name="LaButti K.M."/>
            <person name="Lindquist E.A."/>
            <person name="Yee Ngan C."/>
            <person name="Ohm R.A."/>
            <person name="Salamov A.A."/>
            <person name="Grigoriev I.V."/>
            <person name="Spatafora J.W."/>
            <person name="Berbee M.L."/>
        </authorList>
    </citation>
    <scope>NUCLEOTIDE SEQUENCE [LARGE SCALE GENOMIC DNA]</scope>
    <source>
        <strain evidence="3 4">JEL478</strain>
    </source>
</reference>
<dbReference type="InterPro" id="IPR015797">
    <property type="entry name" value="NUDIX_hydrolase-like_dom_sf"/>
</dbReference>
<evidence type="ECO:0000313" key="4">
    <source>
        <dbReference type="Proteomes" id="UP000070544"/>
    </source>
</evidence>